<dbReference type="GO" id="GO:0005975">
    <property type="term" value="P:carbohydrate metabolic process"/>
    <property type="evidence" value="ECO:0007669"/>
    <property type="project" value="InterPro"/>
</dbReference>
<evidence type="ECO:0000256" key="2">
    <source>
        <dbReference type="ARBA" id="ARBA00023235"/>
    </source>
</evidence>
<name>A0A975WEY7_9RHOB</name>
<keyword evidence="4" id="KW-1185">Reference proteome</keyword>
<dbReference type="EMBL" id="FNYY01000029">
    <property type="protein sequence ID" value="SEK09376.1"/>
    <property type="molecule type" value="Genomic_DNA"/>
</dbReference>
<gene>
    <name evidence="3" type="ORF">SAMN04487940_12933</name>
</gene>
<dbReference type="InterPro" id="IPR008928">
    <property type="entry name" value="6-hairpin_glycosidase_sf"/>
</dbReference>
<evidence type="ECO:0000313" key="3">
    <source>
        <dbReference type="EMBL" id="SEK09376.1"/>
    </source>
</evidence>
<accession>A0A975WEY7</accession>
<proteinExistence type="inferred from homology"/>
<protein>
    <submittedName>
        <fullName evidence="3">Mannose-6-phosphate isomerase</fullName>
    </submittedName>
</protein>
<reference evidence="3 4" key="1">
    <citation type="submission" date="2016-10" db="EMBL/GenBank/DDBJ databases">
        <authorList>
            <person name="Varghese N."/>
            <person name="Submissions S."/>
        </authorList>
    </citation>
    <scope>NUCLEOTIDE SEQUENCE [LARGE SCALE GENOMIC DNA]</scope>
    <source>
        <strain evidence="3 4">FF3</strain>
    </source>
</reference>
<comment type="similarity">
    <text evidence="1">Belongs to the N-acylglucosamine 2-epimerase family.</text>
</comment>
<dbReference type="GeneID" id="80820914"/>
<dbReference type="Proteomes" id="UP000182932">
    <property type="component" value="Unassembled WGS sequence"/>
</dbReference>
<evidence type="ECO:0000313" key="4">
    <source>
        <dbReference type="Proteomes" id="UP000182932"/>
    </source>
</evidence>
<dbReference type="PANTHER" id="PTHR15108">
    <property type="entry name" value="N-ACYLGLUCOSAMINE-2-EPIMERASE"/>
    <property type="match status" value="1"/>
</dbReference>
<dbReference type="GO" id="GO:0016853">
    <property type="term" value="F:isomerase activity"/>
    <property type="evidence" value="ECO:0007669"/>
    <property type="project" value="UniProtKB-KW"/>
</dbReference>
<dbReference type="Pfam" id="PF07221">
    <property type="entry name" value="GlcNAc_2-epim"/>
    <property type="match status" value="1"/>
</dbReference>
<keyword evidence="2 3" id="KW-0413">Isomerase</keyword>
<dbReference type="RefSeq" id="WP_074839920.1">
    <property type="nucleotide sequence ID" value="NZ_FNYY01000029.1"/>
</dbReference>
<dbReference type="InterPro" id="IPR010819">
    <property type="entry name" value="AGE/CE"/>
</dbReference>
<sequence length="388" mass="41645">MSAAPGGLRGWLLDQAVPLWTGAGWDAATGTVWEALDHAGRPRRDLDRRLRVQARQAYAFATLARQPGVCPALAADLRTRAEGLFDFVMTRGFAPGSGNLASWLAPDLTIRTAPHDLYDLSFVLLAAAGLAAAGTDVSSEIARLEGALDRLAAPRGWHECAARRLPRRQNPHMHLFEAMCALYRATGAPRFAARAATCRRLMAETFLGADLRLLEFYDAGLRPLTGADQREEPGHLVEWIALEAGWQALDLPEGAGGAPLPPPEAMFAAATAHLSPGGLLPDVAGQASFRLWPQSELLRAARLMQGAGADLPERLRPEAVLARIRAGYLETPVPGGWYDQRDGKGALVSDTMPASTFYHLVEAFLCHDSGRLAGLTPPAVDQTAKTLS</sequence>
<evidence type="ECO:0000256" key="1">
    <source>
        <dbReference type="ARBA" id="ARBA00008558"/>
    </source>
</evidence>
<comment type="caution">
    <text evidence="3">The sequence shown here is derived from an EMBL/GenBank/DDBJ whole genome shotgun (WGS) entry which is preliminary data.</text>
</comment>
<organism evidence="3 4">
    <name type="scientific">Marinovum algicola</name>
    <dbReference type="NCBI Taxonomy" id="42444"/>
    <lineage>
        <taxon>Bacteria</taxon>
        <taxon>Pseudomonadati</taxon>
        <taxon>Pseudomonadota</taxon>
        <taxon>Alphaproteobacteria</taxon>
        <taxon>Rhodobacterales</taxon>
        <taxon>Roseobacteraceae</taxon>
        <taxon>Marinovum</taxon>
    </lineage>
</organism>
<dbReference type="AlphaFoldDB" id="A0A975WEY7"/>
<dbReference type="Gene3D" id="1.50.10.10">
    <property type="match status" value="1"/>
</dbReference>
<dbReference type="SUPFAM" id="SSF48208">
    <property type="entry name" value="Six-hairpin glycosidases"/>
    <property type="match status" value="1"/>
</dbReference>
<dbReference type="InterPro" id="IPR012341">
    <property type="entry name" value="6hp_glycosidase-like_sf"/>
</dbReference>